<reference evidence="1 2" key="1">
    <citation type="journal article" date="2015" name="Nature">
        <title>rRNA introns, odd ribosomes, and small enigmatic genomes across a large radiation of phyla.</title>
        <authorList>
            <person name="Brown C.T."/>
            <person name="Hug L.A."/>
            <person name="Thomas B.C."/>
            <person name="Sharon I."/>
            <person name="Castelle C.J."/>
            <person name="Singh A."/>
            <person name="Wilkins M.J."/>
            <person name="Williams K.H."/>
            <person name="Banfield J.F."/>
        </authorList>
    </citation>
    <scope>NUCLEOTIDE SEQUENCE [LARGE SCALE GENOMIC DNA]</scope>
</reference>
<protein>
    <submittedName>
        <fullName evidence="1">Uncharacterized protein</fullName>
    </submittedName>
</protein>
<dbReference type="Proteomes" id="UP000034588">
    <property type="component" value="Unassembled WGS sequence"/>
</dbReference>
<proteinExistence type="predicted"/>
<organism evidence="1 2">
    <name type="scientific">Candidatus Gottesmanbacteria bacterium GW2011_GWB1_49_7</name>
    <dbReference type="NCBI Taxonomy" id="1618448"/>
    <lineage>
        <taxon>Bacteria</taxon>
        <taxon>Candidatus Gottesmaniibacteriota</taxon>
    </lineage>
</organism>
<name>A0A0G1VVW6_9BACT</name>
<gene>
    <name evidence="1" type="ORF">UY48_C0033G0001</name>
</gene>
<dbReference type="EMBL" id="LCQD01000033">
    <property type="protein sequence ID" value="KKW10613.1"/>
    <property type="molecule type" value="Genomic_DNA"/>
</dbReference>
<evidence type="ECO:0000313" key="2">
    <source>
        <dbReference type="Proteomes" id="UP000034588"/>
    </source>
</evidence>
<accession>A0A0G1VVW6</accession>
<dbReference type="AlphaFoldDB" id="A0A0G1VVW6"/>
<comment type="caution">
    <text evidence="1">The sequence shown here is derived from an EMBL/GenBank/DDBJ whole genome shotgun (WGS) entry which is preliminary data.</text>
</comment>
<sequence length="50" mass="5227">MAKMGLTVYRGVIEDGGTPFEATMVLTSIIAGMMAASRSTDGDTEEIEGD</sequence>
<evidence type="ECO:0000313" key="1">
    <source>
        <dbReference type="EMBL" id="KKW10613.1"/>
    </source>
</evidence>